<dbReference type="Proteomes" id="UP000887565">
    <property type="component" value="Unplaced"/>
</dbReference>
<protein>
    <submittedName>
        <fullName evidence="4">Peptidase C1A papain C-terminal domain-containing protein</fullName>
    </submittedName>
</protein>
<dbReference type="AlphaFoldDB" id="A0A915HN22"/>
<name>A0A915HN22_ROMCU</name>
<organism evidence="3 4">
    <name type="scientific">Romanomermis culicivorax</name>
    <name type="common">Nematode worm</name>
    <dbReference type="NCBI Taxonomy" id="13658"/>
    <lineage>
        <taxon>Eukaryota</taxon>
        <taxon>Metazoa</taxon>
        <taxon>Ecdysozoa</taxon>
        <taxon>Nematoda</taxon>
        <taxon>Enoplea</taxon>
        <taxon>Dorylaimia</taxon>
        <taxon>Mermithida</taxon>
        <taxon>Mermithoidea</taxon>
        <taxon>Mermithidae</taxon>
        <taxon>Romanomermis</taxon>
    </lineage>
</organism>
<dbReference type="GO" id="GO:0008234">
    <property type="term" value="F:cysteine-type peptidase activity"/>
    <property type="evidence" value="ECO:0007669"/>
    <property type="project" value="InterPro"/>
</dbReference>
<dbReference type="Pfam" id="PF00112">
    <property type="entry name" value="Peptidase_C1"/>
    <property type="match status" value="1"/>
</dbReference>
<feature type="domain" description="Peptidase C1A papain C-terminal" evidence="2">
    <location>
        <begin position="2"/>
        <end position="71"/>
    </location>
</feature>
<feature type="signal peptide" evidence="1">
    <location>
        <begin position="1"/>
        <end position="19"/>
    </location>
</feature>
<evidence type="ECO:0000313" key="4">
    <source>
        <dbReference type="WBParaSite" id="nRc.2.0.1.t02900-RA"/>
    </source>
</evidence>
<keyword evidence="3" id="KW-1185">Reference proteome</keyword>
<dbReference type="InterPro" id="IPR000668">
    <property type="entry name" value="Peptidase_C1A_C"/>
</dbReference>
<reference evidence="4" key="1">
    <citation type="submission" date="2022-11" db="UniProtKB">
        <authorList>
            <consortium name="WormBaseParasite"/>
        </authorList>
    </citation>
    <scope>IDENTIFICATION</scope>
</reference>
<evidence type="ECO:0000313" key="3">
    <source>
        <dbReference type="Proteomes" id="UP000887565"/>
    </source>
</evidence>
<evidence type="ECO:0000256" key="1">
    <source>
        <dbReference type="SAM" id="SignalP"/>
    </source>
</evidence>
<dbReference type="SUPFAM" id="SSF54001">
    <property type="entry name" value="Cysteine proteinases"/>
    <property type="match status" value="1"/>
</dbReference>
<accession>A0A915HN22</accession>
<evidence type="ECO:0000259" key="2">
    <source>
        <dbReference type="Pfam" id="PF00112"/>
    </source>
</evidence>
<proteinExistence type="predicted"/>
<sequence length="101" mass="11501">MANLLAWGPVIAIVGVTKTWQFYNGTGIIRPRQCTTDQSHAVLITGYDYTTCVPTYTVRNSWGVDWGAKGYPVHYDLKFLEVTAADLMEMLMKFNEDIYEK</sequence>
<feature type="chain" id="PRO_5037020166" evidence="1">
    <location>
        <begin position="20"/>
        <end position="101"/>
    </location>
</feature>
<dbReference type="Gene3D" id="3.90.70.10">
    <property type="entry name" value="Cysteine proteinases"/>
    <property type="match status" value="1"/>
</dbReference>
<dbReference type="InterPro" id="IPR038765">
    <property type="entry name" value="Papain-like_cys_pep_sf"/>
</dbReference>
<dbReference type="GO" id="GO:0006508">
    <property type="term" value="P:proteolysis"/>
    <property type="evidence" value="ECO:0007669"/>
    <property type="project" value="InterPro"/>
</dbReference>
<keyword evidence="1" id="KW-0732">Signal</keyword>
<dbReference type="WBParaSite" id="nRc.2.0.1.t02900-RA">
    <property type="protein sequence ID" value="nRc.2.0.1.t02900-RA"/>
    <property type="gene ID" value="nRc.2.0.1.g02900"/>
</dbReference>